<keyword evidence="3" id="KW-1185">Reference proteome</keyword>
<feature type="transmembrane region" description="Helical" evidence="1">
    <location>
        <begin position="85"/>
        <end position="103"/>
    </location>
</feature>
<reference evidence="2 3" key="1">
    <citation type="submission" date="2016-06" db="EMBL/GenBank/DDBJ databases">
        <title>Comparative genomics of the ectomycorrhizal sister species Rhizopogon vinicolor and Rhizopogon vesiculosus (Basidiomycota: Boletales) reveals a divergence of the mating type B locus.</title>
        <authorList>
            <consortium name="DOE Joint Genome Institute"/>
            <person name="Mujic A.B."/>
            <person name="Kuo A."/>
            <person name="Tritt A."/>
            <person name="Lipzen A."/>
            <person name="Chen C."/>
            <person name="Johnson J."/>
            <person name="Sharma A."/>
            <person name="Barry K."/>
            <person name="Grigoriev I.V."/>
            <person name="Spatafora J.W."/>
        </authorList>
    </citation>
    <scope>NUCLEOTIDE SEQUENCE [LARGE SCALE GENOMIC DNA]</scope>
    <source>
        <strain evidence="2 3">AM-OR11-026</strain>
    </source>
</reference>
<feature type="transmembrane region" description="Helical" evidence="1">
    <location>
        <begin position="60"/>
        <end position="78"/>
    </location>
</feature>
<dbReference type="Proteomes" id="UP000092154">
    <property type="component" value="Unassembled WGS sequence"/>
</dbReference>
<keyword evidence="1" id="KW-1133">Transmembrane helix</keyword>
<name>A0A1B7NH27_9AGAM</name>
<evidence type="ECO:0000313" key="2">
    <source>
        <dbReference type="EMBL" id="OAX44134.1"/>
    </source>
</evidence>
<sequence length="380" mass="42973">MRRLRMVVPSVFILFCLFATSTFLRSSPRRTTLQWVMSSEFEFPSPVGGVPFPSDFGPSILFSLLYFSLIPIFVVRLFNKRSRAVVSINAIITTIERVIMFSLRTWQSRNSAERISPGLTTYMQIMVALSYISIAHDVVVLLRCMYVNSTKGEADFVDSQDSPTAPSMSSSMHPLSPFHSASLRLSDEMVQHDDPKKRFFYRWFTDTLNLSFLAASVPGIIGNAHYRGGMDNASTANEVMISRYISSGIALFLILFVAVLVIRARRLPKVKPIHVILLLLVLACNASSAIFRLAFMYHRTTSLTSMSPGSGNTSSEKATFYIFHMFSDWLAVALLLVPNIRGLYNTGMWGDWRAMDPIPPEREWSRKKKEAKMRRSMLSV</sequence>
<keyword evidence="1" id="KW-0472">Membrane</keyword>
<organism evidence="2 3">
    <name type="scientific">Rhizopogon vinicolor AM-OR11-026</name>
    <dbReference type="NCBI Taxonomy" id="1314800"/>
    <lineage>
        <taxon>Eukaryota</taxon>
        <taxon>Fungi</taxon>
        <taxon>Dikarya</taxon>
        <taxon>Basidiomycota</taxon>
        <taxon>Agaricomycotina</taxon>
        <taxon>Agaricomycetes</taxon>
        <taxon>Agaricomycetidae</taxon>
        <taxon>Boletales</taxon>
        <taxon>Suillineae</taxon>
        <taxon>Rhizopogonaceae</taxon>
        <taxon>Rhizopogon</taxon>
    </lineage>
</organism>
<feature type="transmembrane region" description="Helical" evidence="1">
    <location>
        <begin position="199"/>
        <end position="221"/>
    </location>
</feature>
<evidence type="ECO:0000256" key="1">
    <source>
        <dbReference type="SAM" id="Phobius"/>
    </source>
</evidence>
<feature type="transmembrane region" description="Helical" evidence="1">
    <location>
        <begin position="241"/>
        <end position="262"/>
    </location>
</feature>
<dbReference type="OrthoDB" id="2562239at2759"/>
<dbReference type="InParanoid" id="A0A1B7NH27"/>
<feature type="transmembrane region" description="Helical" evidence="1">
    <location>
        <begin position="274"/>
        <end position="298"/>
    </location>
</feature>
<protein>
    <submittedName>
        <fullName evidence="2">Uncharacterized protein</fullName>
    </submittedName>
</protein>
<gene>
    <name evidence="2" type="ORF">K503DRAFT_861711</name>
</gene>
<keyword evidence="1" id="KW-0812">Transmembrane</keyword>
<feature type="transmembrane region" description="Helical" evidence="1">
    <location>
        <begin position="318"/>
        <end position="337"/>
    </location>
</feature>
<proteinExistence type="predicted"/>
<accession>A0A1B7NH27</accession>
<dbReference type="EMBL" id="KV448128">
    <property type="protein sequence ID" value="OAX44134.1"/>
    <property type="molecule type" value="Genomic_DNA"/>
</dbReference>
<feature type="transmembrane region" description="Helical" evidence="1">
    <location>
        <begin position="123"/>
        <end position="142"/>
    </location>
</feature>
<evidence type="ECO:0000313" key="3">
    <source>
        <dbReference type="Proteomes" id="UP000092154"/>
    </source>
</evidence>
<dbReference type="AlphaFoldDB" id="A0A1B7NH27"/>